<accession>A0ACC3Z6M4</accession>
<proteinExistence type="predicted"/>
<gene>
    <name evidence="1" type="ORF">CTRU02_206367</name>
</gene>
<evidence type="ECO:0000313" key="1">
    <source>
        <dbReference type="EMBL" id="KAL0939757.1"/>
    </source>
</evidence>
<organism evidence="1 2">
    <name type="scientific">Colletotrichum truncatum</name>
    <name type="common">Anthracnose fungus</name>
    <name type="synonym">Colletotrichum capsici</name>
    <dbReference type="NCBI Taxonomy" id="5467"/>
    <lineage>
        <taxon>Eukaryota</taxon>
        <taxon>Fungi</taxon>
        <taxon>Dikarya</taxon>
        <taxon>Ascomycota</taxon>
        <taxon>Pezizomycotina</taxon>
        <taxon>Sordariomycetes</taxon>
        <taxon>Hypocreomycetidae</taxon>
        <taxon>Glomerellales</taxon>
        <taxon>Glomerellaceae</taxon>
        <taxon>Colletotrichum</taxon>
        <taxon>Colletotrichum truncatum species complex</taxon>
    </lineage>
</organism>
<protein>
    <submittedName>
        <fullName evidence="1">Het domain protein</fullName>
    </submittedName>
</protein>
<reference evidence="1 2" key="1">
    <citation type="journal article" date="2020" name="Phytopathology">
        <title>Genome Sequence Resources of Colletotrichum truncatum, C. plurivorum, C. musicola, and C. sojae: Four Species Pathogenic to Soybean (Glycine max).</title>
        <authorList>
            <person name="Rogerio F."/>
            <person name="Boufleur T.R."/>
            <person name="Ciampi-Guillardi M."/>
            <person name="Sukno S.A."/>
            <person name="Thon M.R."/>
            <person name="Massola Junior N.S."/>
            <person name="Baroncelli R."/>
        </authorList>
    </citation>
    <scope>NUCLEOTIDE SEQUENCE [LARGE SCALE GENOMIC DNA]</scope>
    <source>
        <strain evidence="1 2">CMES1059</strain>
    </source>
</reference>
<name>A0ACC3Z6M4_COLTU</name>
<evidence type="ECO:0000313" key="2">
    <source>
        <dbReference type="Proteomes" id="UP000805649"/>
    </source>
</evidence>
<dbReference type="Proteomes" id="UP000805649">
    <property type="component" value="Unassembled WGS sequence"/>
</dbReference>
<comment type="caution">
    <text evidence="1">The sequence shown here is derived from an EMBL/GenBank/DDBJ whole genome shotgun (WGS) entry which is preliminary data.</text>
</comment>
<sequence>MWLINTETLQLEEIEDPSATVYAILSHTWGEEEVTFKDISCLSKAEKKKGFVKIAKTCEIARRKDLKYAWVDTCCIDKTSSAELSEAINSMFPWYQRSAVCIVYLADLAPSASTQDPETPSSPSTAPPSSKTDSLHDLSDLGSCRWFSRGWTLQELIAPANVEFYDVDWQFRFTKEEVASKLSSITQIDVGVLRMTKPLKSVLVAVKMSWASKRQTRRPEDIAYCLLGIFDINMPMLYGEGSKAFLRLQEQIATQSDDASLFSWHSTDASQVYRGVFAKSPMEFAGCSGVKLGNRSMFAKPEFSLTNKGVRFHVSSYQCEDDTSTVMPLGLQNDCPTCLERHDVLVLLVSTAKGCVRTSSERCCPWPAGERNQDKDIYTCKQVDPLESAALEQLVRRPLRLSYRFDPGALKSIDPYPTDFWDFGFYGYSGDAFSEDFTGYINVYAEFKEPLVLAMLIFKIAGQDPDVEIYAVPISDEKIWEVAEDSSFRALYGQGRIEIDGLFAKYKLAKESGEYQPKANVKVQRLGEPDGRPRSVMFDAVVEEGPRIVLHQNCEYDSEDSGDAKDWEDVHSDSANSEFGGSQIARS</sequence>
<dbReference type="EMBL" id="VUJX02000003">
    <property type="protein sequence ID" value="KAL0939757.1"/>
    <property type="molecule type" value="Genomic_DNA"/>
</dbReference>
<keyword evidence="2" id="KW-1185">Reference proteome</keyword>